<dbReference type="InterPro" id="IPR052337">
    <property type="entry name" value="SAT4-like"/>
</dbReference>
<dbReference type="RefSeq" id="XP_038741979.1">
    <property type="nucleotide sequence ID" value="XM_038892730.1"/>
</dbReference>
<feature type="domain" description="Rhodopsin" evidence="8">
    <location>
        <begin position="4"/>
        <end position="236"/>
    </location>
</feature>
<name>A0A9P6LGG6_9PEZI</name>
<feature type="transmembrane region" description="Helical" evidence="7">
    <location>
        <begin position="172"/>
        <end position="193"/>
    </location>
</feature>
<accession>A0A9P6LGG6</accession>
<evidence type="ECO:0000313" key="10">
    <source>
        <dbReference type="Proteomes" id="UP000781932"/>
    </source>
</evidence>
<reference evidence="9" key="1">
    <citation type="submission" date="2020-03" db="EMBL/GenBank/DDBJ databases">
        <authorList>
            <person name="He L."/>
        </authorList>
    </citation>
    <scope>NUCLEOTIDE SEQUENCE</scope>
    <source>
        <strain evidence="9">CkLH20</strain>
    </source>
</reference>
<evidence type="ECO:0000256" key="3">
    <source>
        <dbReference type="ARBA" id="ARBA00022989"/>
    </source>
</evidence>
<comment type="subcellular location">
    <subcellularLocation>
        <location evidence="1">Membrane</location>
        <topology evidence="1">Multi-pass membrane protein</topology>
    </subcellularLocation>
</comment>
<keyword evidence="2 7" id="KW-0812">Transmembrane</keyword>
<feature type="region of interest" description="Disordered" evidence="6">
    <location>
        <begin position="251"/>
        <end position="281"/>
    </location>
</feature>
<evidence type="ECO:0000256" key="7">
    <source>
        <dbReference type="SAM" id="Phobius"/>
    </source>
</evidence>
<dbReference type="InterPro" id="IPR049326">
    <property type="entry name" value="Rhodopsin_dom_fungi"/>
</dbReference>
<gene>
    <name evidence="9" type="ORF">CkaCkLH20_10015</name>
</gene>
<dbReference type="Proteomes" id="UP000781932">
    <property type="component" value="Unassembled WGS sequence"/>
</dbReference>
<feature type="compositionally biased region" description="Basic and acidic residues" evidence="6">
    <location>
        <begin position="269"/>
        <end position="281"/>
    </location>
</feature>
<dbReference type="Pfam" id="PF20684">
    <property type="entry name" value="Fung_rhodopsin"/>
    <property type="match status" value="1"/>
</dbReference>
<reference evidence="9" key="2">
    <citation type="submission" date="2020-11" db="EMBL/GenBank/DDBJ databases">
        <title>Whole genome sequencing of Colletotrichum sp.</title>
        <authorList>
            <person name="Li H."/>
        </authorList>
    </citation>
    <scope>NUCLEOTIDE SEQUENCE</scope>
    <source>
        <strain evidence="9">CkLH20</strain>
    </source>
</reference>
<feature type="transmembrane region" description="Helical" evidence="7">
    <location>
        <begin position="50"/>
        <end position="76"/>
    </location>
</feature>
<evidence type="ECO:0000256" key="5">
    <source>
        <dbReference type="ARBA" id="ARBA00038359"/>
    </source>
</evidence>
<protein>
    <submittedName>
        <fullName evidence="9">CFEM domain-containing protein</fullName>
    </submittedName>
</protein>
<evidence type="ECO:0000256" key="1">
    <source>
        <dbReference type="ARBA" id="ARBA00004141"/>
    </source>
</evidence>
<keyword evidence="4 7" id="KW-0472">Membrane</keyword>
<dbReference type="GeneID" id="62165804"/>
<dbReference type="AlphaFoldDB" id="A0A9P6LGG6"/>
<comment type="similarity">
    <text evidence="5">Belongs to the SAT4 family.</text>
</comment>
<evidence type="ECO:0000256" key="6">
    <source>
        <dbReference type="SAM" id="MobiDB-lite"/>
    </source>
</evidence>
<dbReference type="OrthoDB" id="2496787at2759"/>
<sequence>MAIKATRVSTWGADDTFILIAYVSEVLYVSGENGAGRDMWKLTPNQITNYFMSVYIGQVLYTFTICLVKASILFMYLRIFPGETFRAVLWGTQAFNAAVGISVTIVGVFQCHPIHLAWTVWRQDGQSQGWCMNYILIGVIHGGVQVALDVWMLILPASQVLGLNMRWKKKCAVFFMFSLGIFLTAASAVRFGFLLKYQEGTHNFTTDSYPLAVWSNIELSVAVFTACIPSIRKFLVRFVFKSLGETTNVQLDQGQDRSSRSTSKRSIRHAADSVEDSSPRL</sequence>
<keyword evidence="10" id="KW-1185">Reference proteome</keyword>
<evidence type="ECO:0000313" key="9">
    <source>
        <dbReference type="EMBL" id="KAF9872518.1"/>
    </source>
</evidence>
<evidence type="ECO:0000256" key="4">
    <source>
        <dbReference type="ARBA" id="ARBA00023136"/>
    </source>
</evidence>
<keyword evidence="3 7" id="KW-1133">Transmembrane helix</keyword>
<dbReference type="PANTHER" id="PTHR33048:SF143">
    <property type="entry name" value="EXTRACELLULAR MEMBRANE PROTEIN CFEM DOMAIN-CONTAINING PROTEIN-RELATED"/>
    <property type="match status" value="1"/>
</dbReference>
<proteinExistence type="inferred from homology"/>
<comment type="caution">
    <text evidence="9">The sequence shown here is derived from an EMBL/GenBank/DDBJ whole genome shotgun (WGS) entry which is preliminary data.</text>
</comment>
<feature type="transmembrane region" description="Helical" evidence="7">
    <location>
        <begin position="130"/>
        <end position="151"/>
    </location>
</feature>
<evidence type="ECO:0000259" key="8">
    <source>
        <dbReference type="Pfam" id="PF20684"/>
    </source>
</evidence>
<dbReference type="GO" id="GO:0016020">
    <property type="term" value="C:membrane"/>
    <property type="evidence" value="ECO:0007669"/>
    <property type="project" value="UniProtKB-SubCell"/>
</dbReference>
<dbReference type="EMBL" id="JAATWM020000037">
    <property type="protein sequence ID" value="KAF9872518.1"/>
    <property type="molecule type" value="Genomic_DNA"/>
</dbReference>
<organism evidence="9 10">
    <name type="scientific">Colletotrichum karsti</name>
    <dbReference type="NCBI Taxonomy" id="1095194"/>
    <lineage>
        <taxon>Eukaryota</taxon>
        <taxon>Fungi</taxon>
        <taxon>Dikarya</taxon>
        <taxon>Ascomycota</taxon>
        <taxon>Pezizomycotina</taxon>
        <taxon>Sordariomycetes</taxon>
        <taxon>Hypocreomycetidae</taxon>
        <taxon>Glomerellales</taxon>
        <taxon>Glomerellaceae</taxon>
        <taxon>Colletotrichum</taxon>
        <taxon>Colletotrichum boninense species complex</taxon>
    </lineage>
</organism>
<feature type="transmembrane region" description="Helical" evidence="7">
    <location>
        <begin position="88"/>
        <end position="110"/>
    </location>
</feature>
<evidence type="ECO:0000256" key="2">
    <source>
        <dbReference type="ARBA" id="ARBA00022692"/>
    </source>
</evidence>
<dbReference type="PANTHER" id="PTHR33048">
    <property type="entry name" value="PTH11-LIKE INTEGRAL MEMBRANE PROTEIN (AFU_ORTHOLOGUE AFUA_5G11245)"/>
    <property type="match status" value="1"/>
</dbReference>